<dbReference type="Proteomes" id="UP000824782">
    <property type="component" value="Unassembled WGS sequence"/>
</dbReference>
<organism evidence="5 6">
    <name type="scientific">Engystomops pustulosus</name>
    <name type="common">Tungara frog</name>
    <name type="synonym">Physalaemus pustulosus</name>
    <dbReference type="NCBI Taxonomy" id="76066"/>
    <lineage>
        <taxon>Eukaryota</taxon>
        <taxon>Metazoa</taxon>
        <taxon>Chordata</taxon>
        <taxon>Craniata</taxon>
        <taxon>Vertebrata</taxon>
        <taxon>Euteleostomi</taxon>
        <taxon>Amphibia</taxon>
        <taxon>Batrachia</taxon>
        <taxon>Anura</taxon>
        <taxon>Neobatrachia</taxon>
        <taxon>Hyloidea</taxon>
        <taxon>Leptodactylidae</taxon>
        <taxon>Leiuperinae</taxon>
        <taxon>Engystomops</taxon>
    </lineage>
</organism>
<dbReference type="Pfam" id="PF00067">
    <property type="entry name" value="p450"/>
    <property type="match status" value="1"/>
</dbReference>
<dbReference type="PANTHER" id="PTHR24300">
    <property type="entry name" value="CYTOCHROME P450 508A4-RELATED"/>
    <property type="match status" value="1"/>
</dbReference>
<dbReference type="PRINTS" id="PR00385">
    <property type="entry name" value="P450"/>
</dbReference>
<comment type="caution">
    <text evidence="5">The sequence shown here is derived from an EMBL/GenBank/DDBJ whole genome shotgun (WGS) entry which is preliminary data.</text>
</comment>
<dbReference type="GO" id="GO:0005506">
    <property type="term" value="F:iron ion binding"/>
    <property type="evidence" value="ECO:0007669"/>
    <property type="project" value="InterPro"/>
</dbReference>
<evidence type="ECO:0000256" key="3">
    <source>
        <dbReference type="ARBA" id="ARBA00022723"/>
    </source>
</evidence>
<keyword evidence="4" id="KW-0408">Iron</keyword>
<dbReference type="PRINTS" id="PR00463">
    <property type="entry name" value="EP450I"/>
</dbReference>
<dbReference type="InterPro" id="IPR001128">
    <property type="entry name" value="Cyt_P450"/>
</dbReference>
<dbReference type="PANTHER" id="PTHR24300:SF368">
    <property type="entry name" value="CYTOCHROME P450, FAMILY 2, SUBFAMILY AB, POLYPEPTIDE 1"/>
    <property type="match status" value="1"/>
</dbReference>
<comment type="similarity">
    <text evidence="2">Belongs to the cytochrome P450 family.</text>
</comment>
<protein>
    <submittedName>
        <fullName evidence="5">Uncharacterized protein</fullName>
    </submittedName>
</protein>
<reference evidence="5" key="1">
    <citation type="thesis" date="2020" institute="ProQuest LLC" country="789 East Eisenhower Parkway, Ann Arbor, MI, USA">
        <title>Comparative Genomics and Chromosome Evolution.</title>
        <authorList>
            <person name="Mudd A.B."/>
        </authorList>
    </citation>
    <scope>NUCLEOTIDE SEQUENCE</scope>
    <source>
        <strain evidence="5">237g6f4</strain>
        <tissue evidence="5">Blood</tissue>
    </source>
</reference>
<evidence type="ECO:0000256" key="2">
    <source>
        <dbReference type="ARBA" id="ARBA00010617"/>
    </source>
</evidence>
<sequence>MHRLPGPQQSMYKHLHFLKQYMLYEIRQHQKNPAAEPQDVIDYYLEQISKTQDDPSSTVDEENLIQVLVDFVLAGFETVTSTLRWGLLYMAVNQDVQVNAQKEIDAIVESIENLQYEHRTKLPYTNAVIHEIQRVSNVVPNGLPRLCTQDIKLQEYSIKKVNNHNSNN</sequence>
<dbReference type="AlphaFoldDB" id="A0AAV6YTF2"/>
<evidence type="ECO:0000313" key="6">
    <source>
        <dbReference type="Proteomes" id="UP000824782"/>
    </source>
</evidence>
<gene>
    <name evidence="5" type="ORF">GDO81_020067</name>
</gene>
<evidence type="ECO:0000256" key="1">
    <source>
        <dbReference type="ARBA" id="ARBA00001971"/>
    </source>
</evidence>
<evidence type="ECO:0000256" key="4">
    <source>
        <dbReference type="ARBA" id="ARBA00023004"/>
    </source>
</evidence>
<keyword evidence="6" id="KW-1185">Reference proteome</keyword>
<dbReference type="GO" id="GO:0016712">
    <property type="term" value="F:oxidoreductase activity, acting on paired donors, with incorporation or reduction of molecular oxygen, reduced flavin or flavoprotein as one donor, and incorporation of one atom of oxygen"/>
    <property type="evidence" value="ECO:0007669"/>
    <property type="project" value="TreeGrafter"/>
</dbReference>
<accession>A0AAV6YTF2</accession>
<dbReference type="InterPro" id="IPR050182">
    <property type="entry name" value="Cytochrome_P450_fam2"/>
</dbReference>
<dbReference type="InterPro" id="IPR036396">
    <property type="entry name" value="Cyt_P450_sf"/>
</dbReference>
<dbReference type="GO" id="GO:0006082">
    <property type="term" value="P:organic acid metabolic process"/>
    <property type="evidence" value="ECO:0007669"/>
    <property type="project" value="TreeGrafter"/>
</dbReference>
<dbReference type="InterPro" id="IPR002401">
    <property type="entry name" value="Cyt_P450_E_grp-I"/>
</dbReference>
<dbReference type="EMBL" id="WNYA01012173">
    <property type="protein sequence ID" value="KAG8539966.1"/>
    <property type="molecule type" value="Genomic_DNA"/>
</dbReference>
<proteinExistence type="inferred from homology"/>
<keyword evidence="3" id="KW-0479">Metal-binding</keyword>
<dbReference type="GO" id="GO:0005737">
    <property type="term" value="C:cytoplasm"/>
    <property type="evidence" value="ECO:0007669"/>
    <property type="project" value="TreeGrafter"/>
</dbReference>
<dbReference type="GO" id="GO:0006805">
    <property type="term" value="P:xenobiotic metabolic process"/>
    <property type="evidence" value="ECO:0007669"/>
    <property type="project" value="TreeGrafter"/>
</dbReference>
<dbReference type="GO" id="GO:0020037">
    <property type="term" value="F:heme binding"/>
    <property type="evidence" value="ECO:0007669"/>
    <property type="project" value="InterPro"/>
</dbReference>
<dbReference type="SUPFAM" id="SSF48264">
    <property type="entry name" value="Cytochrome P450"/>
    <property type="match status" value="1"/>
</dbReference>
<comment type="cofactor">
    <cofactor evidence="1">
        <name>heme</name>
        <dbReference type="ChEBI" id="CHEBI:30413"/>
    </cofactor>
</comment>
<dbReference type="Gene3D" id="1.10.630.10">
    <property type="entry name" value="Cytochrome P450"/>
    <property type="match status" value="1"/>
</dbReference>
<evidence type="ECO:0000313" key="5">
    <source>
        <dbReference type="EMBL" id="KAG8539966.1"/>
    </source>
</evidence>
<name>A0AAV6YTF2_ENGPU</name>